<dbReference type="Proteomes" id="UP000474967">
    <property type="component" value="Unassembled WGS sequence"/>
</dbReference>
<evidence type="ECO:0000313" key="2">
    <source>
        <dbReference type="Proteomes" id="UP000474967"/>
    </source>
</evidence>
<organism evidence="1 2">
    <name type="scientific">Leifsonia tongyongensis</name>
    <dbReference type="NCBI Taxonomy" id="1268043"/>
    <lineage>
        <taxon>Bacteria</taxon>
        <taxon>Bacillati</taxon>
        <taxon>Actinomycetota</taxon>
        <taxon>Actinomycetes</taxon>
        <taxon>Micrococcales</taxon>
        <taxon>Microbacteriaceae</taxon>
        <taxon>Leifsonia</taxon>
    </lineage>
</organism>
<dbReference type="RefSeq" id="WP_163287884.1">
    <property type="nucleotide sequence ID" value="NZ_JAAGWY010000001.1"/>
</dbReference>
<comment type="caution">
    <text evidence="1">The sequence shown here is derived from an EMBL/GenBank/DDBJ whole genome shotgun (WGS) entry which is preliminary data.</text>
</comment>
<sequence>MSNPLPKTASAVGSLATGYPSALLPAAPHSSITTSSVASQGAHLQVALTAKSSLAVPDVLAFYRTALAKYGMYDTASPALNGATALTFKRGTNSVTVSTTPVTGGTKYVIYGAFTAKN</sequence>
<reference evidence="1 2" key="1">
    <citation type="journal article" date="2014" name="J. Microbiol.">
        <title>Diaminobutyricibacter tongyongensis gen. nov., sp. nov. and Homoserinibacter gongjuensis gen. nov., sp. nov. belong to the family Microbacteriaceae.</title>
        <authorList>
            <person name="Kim S.J."/>
            <person name="Ahn J.H."/>
            <person name="Weon H.Y."/>
            <person name="Hamada M."/>
            <person name="Suzuki K."/>
            <person name="Kwon S.W."/>
        </authorList>
    </citation>
    <scope>NUCLEOTIDE SEQUENCE [LARGE SCALE GENOMIC DNA]</scope>
    <source>
        <strain evidence="1 2">NBRC 108724</strain>
    </source>
</reference>
<gene>
    <name evidence="1" type="ORF">G3T36_02790</name>
</gene>
<name>A0A6L9XUU1_9MICO</name>
<accession>A0A6L9XUU1</accession>
<evidence type="ECO:0000313" key="1">
    <source>
        <dbReference type="EMBL" id="NEN04788.1"/>
    </source>
</evidence>
<dbReference type="EMBL" id="JAAGWY010000001">
    <property type="protein sequence ID" value="NEN04788.1"/>
    <property type="molecule type" value="Genomic_DNA"/>
</dbReference>
<proteinExistence type="predicted"/>
<keyword evidence="2" id="KW-1185">Reference proteome</keyword>
<protein>
    <submittedName>
        <fullName evidence="1">Uncharacterized protein</fullName>
    </submittedName>
</protein>
<dbReference type="AlphaFoldDB" id="A0A6L9XUU1"/>